<dbReference type="OrthoDB" id="9804278at2"/>
<keyword evidence="19" id="KW-1185">Reference proteome</keyword>
<comment type="similarity">
    <text evidence="3">Belongs to the RNase E/G family. RNase G subfamily.</text>
</comment>
<keyword evidence="9" id="KW-0540">Nuclease</keyword>
<dbReference type="PROSITE" id="PS50126">
    <property type="entry name" value="S1"/>
    <property type="match status" value="1"/>
</dbReference>
<dbReference type="InterPro" id="IPR019307">
    <property type="entry name" value="RNA-bd_AU-1/RNase_E/G"/>
</dbReference>
<dbReference type="GO" id="GO:0006364">
    <property type="term" value="P:rRNA processing"/>
    <property type="evidence" value="ECO:0007669"/>
    <property type="project" value="UniProtKB-KW"/>
</dbReference>
<evidence type="ECO:0000256" key="6">
    <source>
        <dbReference type="ARBA" id="ARBA00022552"/>
    </source>
</evidence>
<dbReference type="PROSITE" id="PS50926">
    <property type="entry name" value="TRAM"/>
    <property type="match status" value="1"/>
</dbReference>
<dbReference type="SUPFAM" id="SSF50249">
    <property type="entry name" value="Nucleic acid-binding proteins"/>
    <property type="match status" value="2"/>
</dbReference>
<evidence type="ECO:0000256" key="9">
    <source>
        <dbReference type="ARBA" id="ARBA00022722"/>
    </source>
</evidence>
<dbReference type="GO" id="GO:0016787">
    <property type="term" value="F:hydrolase activity"/>
    <property type="evidence" value="ECO:0007669"/>
    <property type="project" value="UniProtKB-KW"/>
</dbReference>
<feature type="domain" description="TRAM" evidence="17">
    <location>
        <begin position="499"/>
        <end position="561"/>
    </location>
</feature>
<protein>
    <recommendedName>
        <fullName evidence="4">Ribonuclease G</fullName>
    </recommendedName>
</protein>
<evidence type="ECO:0000256" key="5">
    <source>
        <dbReference type="ARBA" id="ARBA00022490"/>
    </source>
</evidence>
<organism evidence="18 19">
    <name type="scientific">Calderihabitans maritimus</name>
    <dbReference type="NCBI Taxonomy" id="1246530"/>
    <lineage>
        <taxon>Bacteria</taxon>
        <taxon>Bacillati</taxon>
        <taxon>Bacillota</taxon>
        <taxon>Clostridia</taxon>
        <taxon>Neomoorellales</taxon>
        <taxon>Calderihabitantaceae</taxon>
        <taxon>Calderihabitans</taxon>
    </lineage>
</organism>
<dbReference type="SMART" id="SM00316">
    <property type="entry name" value="S1"/>
    <property type="match status" value="1"/>
</dbReference>
<keyword evidence="10" id="KW-0479">Metal-binding</keyword>
<comment type="cofactor">
    <cofactor evidence="1">
        <name>Mg(2+)</name>
        <dbReference type="ChEBI" id="CHEBI:18420"/>
    </cofactor>
</comment>
<keyword evidence="8" id="KW-0819">tRNA processing</keyword>
<comment type="subcellular location">
    <subcellularLocation>
        <location evidence="2">Cytoplasm</location>
    </subcellularLocation>
</comment>
<dbReference type="Pfam" id="PF20833">
    <property type="entry name" value="RNase_E_G_Thio"/>
    <property type="match status" value="1"/>
</dbReference>
<dbReference type="RefSeq" id="WP_088554492.1">
    <property type="nucleotide sequence ID" value="NZ_BDGJ01000126.1"/>
</dbReference>
<proteinExistence type="inferred from homology"/>
<evidence type="ECO:0000256" key="4">
    <source>
        <dbReference type="ARBA" id="ARBA00017719"/>
    </source>
</evidence>
<evidence type="ECO:0000256" key="8">
    <source>
        <dbReference type="ARBA" id="ARBA00022694"/>
    </source>
</evidence>
<dbReference type="AlphaFoldDB" id="A0A1Z5HVM0"/>
<evidence type="ECO:0000313" key="19">
    <source>
        <dbReference type="Proteomes" id="UP000197032"/>
    </source>
</evidence>
<evidence type="ECO:0000259" key="16">
    <source>
        <dbReference type="PROSITE" id="PS50126"/>
    </source>
</evidence>
<evidence type="ECO:0000256" key="11">
    <source>
        <dbReference type="ARBA" id="ARBA00022730"/>
    </source>
</evidence>
<evidence type="ECO:0000256" key="7">
    <source>
        <dbReference type="ARBA" id="ARBA00022555"/>
    </source>
</evidence>
<dbReference type="GO" id="GO:0005737">
    <property type="term" value="C:cytoplasm"/>
    <property type="evidence" value="ECO:0007669"/>
    <property type="project" value="UniProtKB-SubCell"/>
</dbReference>
<name>A0A1Z5HVM0_9FIRM</name>
<dbReference type="Pfam" id="PF01938">
    <property type="entry name" value="TRAM"/>
    <property type="match status" value="1"/>
</dbReference>
<evidence type="ECO:0000256" key="12">
    <source>
        <dbReference type="ARBA" id="ARBA00022759"/>
    </source>
</evidence>
<dbReference type="GO" id="GO:0004540">
    <property type="term" value="F:RNA nuclease activity"/>
    <property type="evidence" value="ECO:0007669"/>
    <property type="project" value="InterPro"/>
</dbReference>
<dbReference type="InterPro" id="IPR048583">
    <property type="entry name" value="RNase_E_G_thioredoxin-like"/>
</dbReference>
<evidence type="ECO:0000256" key="15">
    <source>
        <dbReference type="ARBA" id="ARBA00022884"/>
    </source>
</evidence>
<keyword evidence="13" id="KW-0378">Hydrolase</keyword>
<feature type="domain" description="S1 motif" evidence="16">
    <location>
        <begin position="39"/>
        <end position="127"/>
    </location>
</feature>
<keyword evidence="6" id="KW-0698">rRNA processing</keyword>
<dbReference type="InterPro" id="IPR002792">
    <property type="entry name" value="TRAM_dom"/>
</dbReference>
<keyword evidence="15" id="KW-0694">RNA-binding</keyword>
<dbReference type="Proteomes" id="UP000197032">
    <property type="component" value="Unassembled WGS sequence"/>
</dbReference>
<gene>
    <name evidence="18" type="ORF">KKC1_24670</name>
</gene>
<evidence type="ECO:0000256" key="1">
    <source>
        <dbReference type="ARBA" id="ARBA00001946"/>
    </source>
</evidence>
<dbReference type="NCBIfam" id="TIGR00757">
    <property type="entry name" value="RNaseEG"/>
    <property type="match status" value="1"/>
</dbReference>
<evidence type="ECO:0000256" key="10">
    <source>
        <dbReference type="ARBA" id="ARBA00022723"/>
    </source>
</evidence>
<reference evidence="19" key="1">
    <citation type="journal article" date="2017" name="Appl. Environ. Microbiol.">
        <title>Genomic analysis of Calderihabitans maritimus KKC1, a thermophilic hydrogenogenic carboxydotrophic bacterium isolated from marine sediment.</title>
        <authorList>
            <person name="Omae K."/>
            <person name="Yoneda Y."/>
            <person name="Fukuyama Y."/>
            <person name="Yoshida T."/>
            <person name="Sako Y."/>
        </authorList>
    </citation>
    <scope>NUCLEOTIDE SEQUENCE [LARGE SCALE GENOMIC DNA]</scope>
    <source>
        <strain evidence="19">KKC1</strain>
    </source>
</reference>
<evidence type="ECO:0000313" key="18">
    <source>
        <dbReference type="EMBL" id="GAW93330.1"/>
    </source>
</evidence>
<dbReference type="InterPro" id="IPR004659">
    <property type="entry name" value="RNase_E/G"/>
</dbReference>
<dbReference type="GO" id="GO:0046872">
    <property type="term" value="F:metal ion binding"/>
    <property type="evidence" value="ECO:0007669"/>
    <property type="project" value="UniProtKB-KW"/>
</dbReference>
<keyword evidence="7" id="KW-0820">tRNA-binding</keyword>
<keyword evidence="5" id="KW-0963">Cytoplasm</keyword>
<accession>A0A1Z5HVM0</accession>
<keyword evidence="11" id="KW-0699">rRNA-binding</keyword>
<evidence type="ECO:0000259" key="17">
    <source>
        <dbReference type="PROSITE" id="PS50926"/>
    </source>
</evidence>
<comment type="caution">
    <text evidence="18">The sequence shown here is derived from an EMBL/GenBank/DDBJ whole genome shotgun (WGS) entry which is preliminary data.</text>
</comment>
<dbReference type="GO" id="GO:0004519">
    <property type="term" value="F:endonuclease activity"/>
    <property type="evidence" value="ECO:0007669"/>
    <property type="project" value="UniProtKB-KW"/>
</dbReference>
<dbReference type="PANTHER" id="PTHR30001:SF0">
    <property type="entry name" value="RIBONUCLEASE G"/>
    <property type="match status" value="1"/>
</dbReference>
<dbReference type="EMBL" id="BDGJ01000126">
    <property type="protein sequence ID" value="GAW93330.1"/>
    <property type="molecule type" value="Genomic_DNA"/>
</dbReference>
<dbReference type="Gene3D" id="2.40.50.140">
    <property type="entry name" value="Nucleic acid-binding proteins"/>
    <property type="match status" value="2"/>
</dbReference>
<evidence type="ECO:0000256" key="14">
    <source>
        <dbReference type="ARBA" id="ARBA00022842"/>
    </source>
</evidence>
<dbReference type="Gene3D" id="3.40.1260.20">
    <property type="entry name" value="Ribonuclease E, catalytic domain"/>
    <property type="match status" value="1"/>
</dbReference>
<dbReference type="PANTHER" id="PTHR30001">
    <property type="entry name" value="RIBONUCLEASE"/>
    <property type="match status" value="1"/>
</dbReference>
<evidence type="ECO:0000256" key="2">
    <source>
        <dbReference type="ARBA" id="ARBA00004496"/>
    </source>
</evidence>
<keyword evidence="12" id="KW-0255">Endonuclease</keyword>
<dbReference type="GO" id="GO:0008033">
    <property type="term" value="P:tRNA processing"/>
    <property type="evidence" value="ECO:0007669"/>
    <property type="project" value="UniProtKB-KW"/>
</dbReference>
<sequence>MYKEILIQVDEDETAVAVLENHLLVEIYLERSLNQRLVGNIYKGKVENVLPGMQAAFVDIGLDKNAFLFVEDALPARGNSEGGMEGRPVPSIDDVLKVGQEVIVQISKEPIGTKGARVTTRVTLPGRYVVLMPTVDYVGISRRIEDEAERERLKGLAQKVKPENMGVIVRTVADGMTTDALKSDVEALVALWKKIQNKAHHSPAPSLIHKDLGLLQRILRDLFTENVDRLLLNSRYAYEKVMDILDIIAPHLKNKVHLMENRDLFNAYNVTAQIEQALKRKVWLKCGGYIVIDQTEALTAIDVNTGKFVGSTNLADTVLKTNLEAAVEIARQLRLRNIGGIIIIDFIDMESAAHQEMVLKTLEEELRKDKTKTNVLGLTQLGLVELTRKKSRQGLHSVLLKNCPYCDGKGKVLSDETVSLRVKKEIKELAQKTEAPAILVEVNPTVASLLIGPGGSHLRELEKKIDKRLLIKGEETLHIEEVQIKPLYDEGEIDKLAVPVEVGQRLKVKIESPHSSNINDGIARVHGFVVDVAGAAPLIGQQVEVEVTKVFRTWARARLVSELD</sequence>
<dbReference type="CDD" id="cd04453">
    <property type="entry name" value="S1_RNase_E"/>
    <property type="match status" value="1"/>
</dbReference>
<keyword evidence="14" id="KW-0460">Magnesium</keyword>
<dbReference type="InterPro" id="IPR012340">
    <property type="entry name" value="NA-bd_OB-fold"/>
</dbReference>
<dbReference type="InterPro" id="IPR003029">
    <property type="entry name" value="S1_domain"/>
</dbReference>
<dbReference type="GO" id="GO:0000049">
    <property type="term" value="F:tRNA binding"/>
    <property type="evidence" value="ECO:0007669"/>
    <property type="project" value="UniProtKB-KW"/>
</dbReference>
<dbReference type="GO" id="GO:0019843">
    <property type="term" value="F:rRNA binding"/>
    <property type="evidence" value="ECO:0007669"/>
    <property type="project" value="UniProtKB-KW"/>
</dbReference>
<evidence type="ECO:0000256" key="13">
    <source>
        <dbReference type="ARBA" id="ARBA00022801"/>
    </source>
</evidence>
<evidence type="ECO:0000256" key="3">
    <source>
        <dbReference type="ARBA" id="ARBA00005663"/>
    </source>
</evidence>
<dbReference type="Pfam" id="PF10150">
    <property type="entry name" value="RNase_E_G"/>
    <property type="match status" value="1"/>
</dbReference>